<dbReference type="PANTHER" id="PTHR30221">
    <property type="entry name" value="SMALL-CONDUCTANCE MECHANOSENSITIVE CHANNEL"/>
    <property type="match status" value="1"/>
</dbReference>
<name>A0A1H4DC46_9FLAO</name>
<comment type="subcellular location">
    <subcellularLocation>
        <location evidence="1">Cell membrane</location>
        <topology evidence="1">Multi-pass membrane protein</topology>
    </subcellularLocation>
</comment>
<keyword evidence="4 7" id="KW-0812">Transmembrane</keyword>
<protein>
    <submittedName>
        <fullName evidence="10">Mechanosensitive ion channel</fullName>
    </submittedName>
</protein>
<dbReference type="STRING" id="150146.SAMN05443667_107157"/>
<dbReference type="InterPro" id="IPR049278">
    <property type="entry name" value="MS_channel_C"/>
</dbReference>
<evidence type="ECO:0000256" key="1">
    <source>
        <dbReference type="ARBA" id="ARBA00004651"/>
    </source>
</evidence>
<dbReference type="Gene3D" id="3.30.70.100">
    <property type="match status" value="1"/>
</dbReference>
<dbReference type="GO" id="GO:0008381">
    <property type="term" value="F:mechanosensitive monoatomic ion channel activity"/>
    <property type="evidence" value="ECO:0007669"/>
    <property type="project" value="InterPro"/>
</dbReference>
<feature type="transmembrane region" description="Helical" evidence="7">
    <location>
        <begin position="409"/>
        <end position="427"/>
    </location>
</feature>
<evidence type="ECO:0000259" key="8">
    <source>
        <dbReference type="Pfam" id="PF00924"/>
    </source>
</evidence>
<dbReference type="InterPro" id="IPR006685">
    <property type="entry name" value="MscS_channel_2nd"/>
</dbReference>
<evidence type="ECO:0000256" key="7">
    <source>
        <dbReference type="SAM" id="Phobius"/>
    </source>
</evidence>
<dbReference type="SUPFAM" id="SSF50182">
    <property type="entry name" value="Sm-like ribonucleoproteins"/>
    <property type="match status" value="1"/>
</dbReference>
<dbReference type="GO" id="GO:0005886">
    <property type="term" value="C:plasma membrane"/>
    <property type="evidence" value="ECO:0007669"/>
    <property type="project" value="UniProtKB-SubCell"/>
</dbReference>
<dbReference type="InterPro" id="IPR023408">
    <property type="entry name" value="MscS_beta-dom_sf"/>
</dbReference>
<feature type="domain" description="Mechanosensitive ion channel MscS" evidence="8">
    <location>
        <begin position="452"/>
        <end position="517"/>
    </location>
</feature>
<feature type="transmembrane region" description="Helical" evidence="7">
    <location>
        <begin position="355"/>
        <end position="378"/>
    </location>
</feature>
<keyword evidence="6 7" id="KW-0472">Membrane</keyword>
<keyword evidence="5 7" id="KW-1133">Transmembrane helix</keyword>
<dbReference type="OrthoDB" id="9809206at2"/>
<dbReference type="InterPro" id="IPR045275">
    <property type="entry name" value="MscS_archaea/bacteria_type"/>
</dbReference>
<evidence type="ECO:0000259" key="9">
    <source>
        <dbReference type="Pfam" id="PF21082"/>
    </source>
</evidence>
<feature type="transmembrane region" description="Helical" evidence="7">
    <location>
        <begin position="439"/>
        <end position="465"/>
    </location>
</feature>
<reference evidence="11" key="1">
    <citation type="submission" date="2016-10" db="EMBL/GenBank/DDBJ databases">
        <authorList>
            <person name="Varghese N."/>
            <person name="Submissions S."/>
        </authorList>
    </citation>
    <scope>NUCLEOTIDE SEQUENCE [LARGE SCALE GENOMIC DNA]</scope>
    <source>
        <strain evidence="11">DSM 22376</strain>
    </source>
</reference>
<sequence length="647" mass="73127">MQHLPTKYHKNIFLSLSNKTVSGFIIRKIKTILLSVFLLLTSAAALSQNDSINKQNDSINTSLIQAFNKKLSIIEAQRLTDSIKKVALEKQLLSLKTTDNLKKEDLEKQLLALHEKDSLRLTEKKAQINSMRLTAKGYPVNGFFNDTLFHIYSKLGSFSAKDRADAISVRIKNLADLFSFNADSIKTVETETSLDLVNGESIIMSITENDALWNNTTKQALAKKYKALISAAIIKYKSETSLATLAKEIGLALLVLIIMFVLISYLKKFFNWTAFKIKFQEDKRIQGIRIRNFILFDAKQQVNALLNINTVLKWLLIALLVYIALPILFGIFPWTKGFASTLFGYILNPLKKIGLGFWNYLPNLITILVIIFVFRYVLKGIKFLKNEIEKGNLELPGFFPDWANPTYQIIRVIVFAFMVVVIFPYLPGSDSPVFQGVSVFLGFLFTFGSAGSLSNIIAGLILTYMRLFKIGDRVKIGEVVGDVIEKSLLVTRIRTIKNEIISIPNSTVMSSHTINYSSDAPEKGLIIHSTVTIGYDVPWKDMHQALIDAALKTALILQEPKPFVLQTSLDDFYVSYEINAYIKEPNKQAVIYSDLHQNIQDVCNERGIEIMSPHYRAARDGNRTTIPENYLGKEYQAPPFNVTLKKE</sequence>
<keyword evidence="3" id="KW-1003">Cell membrane</keyword>
<dbReference type="Gene3D" id="2.30.30.60">
    <property type="match status" value="1"/>
</dbReference>
<dbReference type="Pfam" id="PF00924">
    <property type="entry name" value="MS_channel_2nd"/>
    <property type="match status" value="1"/>
</dbReference>
<dbReference type="Pfam" id="PF21082">
    <property type="entry name" value="MS_channel_3rd"/>
    <property type="match status" value="1"/>
</dbReference>
<feature type="domain" description="Mechanosensitive ion channel MscS C-terminal" evidence="9">
    <location>
        <begin position="530"/>
        <end position="610"/>
    </location>
</feature>
<dbReference type="InterPro" id="IPR010920">
    <property type="entry name" value="LSM_dom_sf"/>
</dbReference>
<feature type="transmembrane region" description="Helical" evidence="7">
    <location>
        <begin position="314"/>
        <end position="335"/>
    </location>
</feature>
<evidence type="ECO:0000313" key="10">
    <source>
        <dbReference type="EMBL" id="SEA70197.1"/>
    </source>
</evidence>
<evidence type="ECO:0000256" key="3">
    <source>
        <dbReference type="ARBA" id="ARBA00022475"/>
    </source>
</evidence>
<feature type="transmembrane region" description="Helical" evidence="7">
    <location>
        <begin position="249"/>
        <end position="266"/>
    </location>
</feature>
<dbReference type="PANTHER" id="PTHR30221:SF18">
    <property type="entry name" value="SLL0590 PROTEIN"/>
    <property type="match status" value="1"/>
</dbReference>
<dbReference type="EMBL" id="FNRD01000007">
    <property type="protein sequence ID" value="SEA70197.1"/>
    <property type="molecule type" value="Genomic_DNA"/>
</dbReference>
<evidence type="ECO:0000256" key="2">
    <source>
        <dbReference type="ARBA" id="ARBA00008017"/>
    </source>
</evidence>
<dbReference type="AlphaFoldDB" id="A0A1H4DC46"/>
<comment type="similarity">
    <text evidence="2">Belongs to the MscS (TC 1.A.23) family.</text>
</comment>
<dbReference type="Proteomes" id="UP000198951">
    <property type="component" value="Unassembled WGS sequence"/>
</dbReference>
<keyword evidence="11" id="KW-1185">Reference proteome</keyword>
<evidence type="ECO:0000256" key="5">
    <source>
        <dbReference type="ARBA" id="ARBA00022989"/>
    </source>
</evidence>
<gene>
    <name evidence="10" type="ORF">SAMN05443667_107157</name>
</gene>
<evidence type="ECO:0000256" key="6">
    <source>
        <dbReference type="ARBA" id="ARBA00023136"/>
    </source>
</evidence>
<organism evidence="10 11">
    <name type="scientific">Flavobacterium gillisiae</name>
    <dbReference type="NCBI Taxonomy" id="150146"/>
    <lineage>
        <taxon>Bacteria</taxon>
        <taxon>Pseudomonadati</taxon>
        <taxon>Bacteroidota</taxon>
        <taxon>Flavobacteriia</taxon>
        <taxon>Flavobacteriales</taxon>
        <taxon>Flavobacteriaceae</taxon>
        <taxon>Flavobacterium</taxon>
    </lineage>
</organism>
<dbReference type="SUPFAM" id="SSF82689">
    <property type="entry name" value="Mechanosensitive channel protein MscS (YggB), C-terminal domain"/>
    <property type="match status" value="1"/>
</dbReference>
<accession>A0A1H4DC46</accession>
<proteinExistence type="inferred from homology"/>
<dbReference type="InterPro" id="IPR011066">
    <property type="entry name" value="MscS_channel_C_sf"/>
</dbReference>
<evidence type="ECO:0000256" key="4">
    <source>
        <dbReference type="ARBA" id="ARBA00022692"/>
    </source>
</evidence>
<dbReference type="RefSeq" id="WP_091089765.1">
    <property type="nucleotide sequence ID" value="NZ_FNRD01000007.1"/>
</dbReference>
<evidence type="ECO:0000313" key="11">
    <source>
        <dbReference type="Proteomes" id="UP000198951"/>
    </source>
</evidence>